<name>A0A0A9AS75_ARUDO</name>
<dbReference type="EMBL" id="GBRH01246130">
    <property type="protein sequence ID" value="JAD51765.1"/>
    <property type="molecule type" value="Transcribed_RNA"/>
</dbReference>
<dbReference type="AlphaFoldDB" id="A0A0A9AS75"/>
<reference evidence="1" key="1">
    <citation type="submission" date="2014-09" db="EMBL/GenBank/DDBJ databases">
        <authorList>
            <person name="Magalhaes I.L.F."/>
            <person name="Oliveira U."/>
            <person name="Santos F.R."/>
            <person name="Vidigal T.H.D.A."/>
            <person name="Brescovit A.D."/>
            <person name="Santos A.J."/>
        </authorList>
    </citation>
    <scope>NUCLEOTIDE SEQUENCE</scope>
    <source>
        <tissue evidence="1">Shoot tissue taken approximately 20 cm above the soil surface</tissue>
    </source>
</reference>
<evidence type="ECO:0000313" key="1">
    <source>
        <dbReference type="EMBL" id="JAD51765.1"/>
    </source>
</evidence>
<proteinExistence type="predicted"/>
<organism evidence="1">
    <name type="scientific">Arundo donax</name>
    <name type="common">Giant reed</name>
    <name type="synonym">Donax arundinaceus</name>
    <dbReference type="NCBI Taxonomy" id="35708"/>
    <lineage>
        <taxon>Eukaryota</taxon>
        <taxon>Viridiplantae</taxon>
        <taxon>Streptophyta</taxon>
        <taxon>Embryophyta</taxon>
        <taxon>Tracheophyta</taxon>
        <taxon>Spermatophyta</taxon>
        <taxon>Magnoliopsida</taxon>
        <taxon>Liliopsida</taxon>
        <taxon>Poales</taxon>
        <taxon>Poaceae</taxon>
        <taxon>PACMAD clade</taxon>
        <taxon>Arundinoideae</taxon>
        <taxon>Arundineae</taxon>
        <taxon>Arundo</taxon>
    </lineage>
</organism>
<accession>A0A0A9AS75</accession>
<sequence>MEARGVAAGVESQVRSGVGSSFSCQHCCPALASAIGCLLRRLSC</sequence>
<protein>
    <submittedName>
        <fullName evidence="1">Uncharacterized protein</fullName>
    </submittedName>
</protein>
<reference evidence="1" key="2">
    <citation type="journal article" date="2015" name="Data Brief">
        <title>Shoot transcriptome of the giant reed, Arundo donax.</title>
        <authorList>
            <person name="Barrero R.A."/>
            <person name="Guerrero F.D."/>
            <person name="Moolhuijzen P."/>
            <person name="Goolsby J.A."/>
            <person name="Tidwell J."/>
            <person name="Bellgard S.E."/>
            <person name="Bellgard M.I."/>
        </authorList>
    </citation>
    <scope>NUCLEOTIDE SEQUENCE</scope>
    <source>
        <tissue evidence="1">Shoot tissue taken approximately 20 cm above the soil surface</tissue>
    </source>
</reference>